<sequence length="250" mass="25514">MKDFEGKVALVTGGGSGIGRATALAFAREGARVAIADLNGESAEAVAIEARAHGVEAWSSALDVTDQSAVDAFVDAIAAKWGGIDCALNNAGVSLEEMTTPWGDLCRYDRTVAVNQRGVLFSMVAELRHMTAAGQGAIVNTASVAGMAGVGGAGYCASKHAVIGLTRSAAMHYAPQGIRVNAVCPGAISTPMIAPTLADEQGAQFLAQMHPLGRLGEADEVAEAVLFLCSDKASFITGHPLAVDGGFLAR</sequence>
<dbReference type="GO" id="GO:0047936">
    <property type="term" value="F:glucose 1-dehydrogenase [NAD(P)+] activity"/>
    <property type="evidence" value="ECO:0007669"/>
    <property type="project" value="UniProtKB-EC"/>
</dbReference>
<dbReference type="OrthoDB" id="9792355at2"/>
<dbReference type="SUPFAM" id="SSF51735">
    <property type="entry name" value="NAD(P)-binding Rossmann-fold domains"/>
    <property type="match status" value="1"/>
</dbReference>
<dbReference type="NCBIfam" id="NF005559">
    <property type="entry name" value="PRK07231.1"/>
    <property type="match status" value="1"/>
</dbReference>
<gene>
    <name evidence="3" type="ORF">D3876_01945</name>
</gene>
<evidence type="ECO:0000256" key="1">
    <source>
        <dbReference type="ARBA" id="ARBA00006484"/>
    </source>
</evidence>
<evidence type="ECO:0000313" key="4">
    <source>
        <dbReference type="Proteomes" id="UP000286100"/>
    </source>
</evidence>
<reference evidence="3 4" key="1">
    <citation type="submission" date="2018-09" db="EMBL/GenBank/DDBJ databases">
        <authorList>
            <person name="Zhu H."/>
        </authorList>
    </citation>
    <scope>NUCLEOTIDE SEQUENCE [LARGE SCALE GENOMIC DNA]</scope>
    <source>
        <strain evidence="3 4">K2R01-6</strain>
    </source>
</reference>
<dbReference type="PRINTS" id="PR00081">
    <property type="entry name" value="GDHRDH"/>
</dbReference>
<dbReference type="CDD" id="cd05233">
    <property type="entry name" value="SDR_c"/>
    <property type="match status" value="1"/>
</dbReference>
<dbReference type="EC" id="1.1.1.47" evidence="3"/>
<comment type="caution">
    <text evidence="3">The sequence shown here is derived from an EMBL/GenBank/DDBJ whole genome shotgun (WGS) entry which is preliminary data.</text>
</comment>
<name>A0A418WPK9_9SPHN</name>
<organism evidence="3 4">
    <name type="scientific">Sphingomonas cavernae</name>
    <dbReference type="NCBI Taxonomy" id="2320861"/>
    <lineage>
        <taxon>Bacteria</taxon>
        <taxon>Pseudomonadati</taxon>
        <taxon>Pseudomonadota</taxon>
        <taxon>Alphaproteobacteria</taxon>
        <taxon>Sphingomonadales</taxon>
        <taxon>Sphingomonadaceae</taxon>
        <taxon>Sphingomonas</taxon>
    </lineage>
</organism>
<dbReference type="Gene3D" id="3.40.50.720">
    <property type="entry name" value="NAD(P)-binding Rossmann-like Domain"/>
    <property type="match status" value="1"/>
</dbReference>
<dbReference type="PANTHER" id="PTHR24321">
    <property type="entry name" value="DEHYDROGENASES, SHORT CHAIN"/>
    <property type="match status" value="1"/>
</dbReference>
<protein>
    <submittedName>
        <fullName evidence="3">Glucose 1-dehydrogenase</fullName>
        <ecNumber evidence="3">1.1.1.47</ecNumber>
    </submittedName>
</protein>
<accession>A0A418WPK9</accession>
<keyword evidence="2 3" id="KW-0560">Oxidoreductase</keyword>
<dbReference type="AlphaFoldDB" id="A0A418WPK9"/>
<comment type="similarity">
    <text evidence="1">Belongs to the short-chain dehydrogenases/reductases (SDR) family.</text>
</comment>
<evidence type="ECO:0000313" key="3">
    <source>
        <dbReference type="EMBL" id="RJF93153.1"/>
    </source>
</evidence>
<proteinExistence type="inferred from homology"/>
<evidence type="ECO:0000256" key="2">
    <source>
        <dbReference type="ARBA" id="ARBA00023002"/>
    </source>
</evidence>
<dbReference type="FunFam" id="3.40.50.720:FF:000084">
    <property type="entry name" value="Short-chain dehydrogenase reductase"/>
    <property type="match status" value="1"/>
</dbReference>
<dbReference type="EMBL" id="QYUM01000002">
    <property type="protein sequence ID" value="RJF93153.1"/>
    <property type="molecule type" value="Genomic_DNA"/>
</dbReference>
<dbReference type="PANTHER" id="PTHR24321:SF8">
    <property type="entry name" value="ESTRADIOL 17-BETA-DEHYDROGENASE 8-RELATED"/>
    <property type="match status" value="1"/>
</dbReference>
<dbReference type="InterPro" id="IPR036291">
    <property type="entry name" value="NAD(P)-bd_dom_sf"/>
</dbReference>
<dbReference type="PROSITE" id="PS00061">
    <property type="entry name" value="ADH_SHORT"/>
    <property type="match status" value="1"/>
</dbReference>
<dbReference type="PRINTS" id="PR00080">
    <property type="entry name" value="SDRFAMILY"/>
</dbReference>
<dbReference type="InterPro" id="IPR002347">
    <property type="entry name" value="SDR_fam"/>
</dbReference>
<dbReference type="InterPro" id="IPR020904">
    <property type="entry name" value="Sc_DH/Rdtase_CS"/>
</dbReference>
<keyword evidence="4" id="KW-1185">Reference proteome</keyword>
<dbReference type="RefSeq" id="WP_119759432.1">
    <property type="nucleotide sequence ID" value="NZ_QYUM01000002.1"/>
</dbReference>
<dbReference type="Proteomes" id="UP000286100">
    <property type="component" value="Unassembled WGS sequence"/>
</dbReference>
<dbReference type="Pfam" id="PF13561">
    <property type="entry name" value="adh_short_C2"/>
    <property type="match status" value="1"/>
</dbReference>